<sequence length="176" mass="18292">MNARIFPAHRHAGAGLAALAVAAAGWALLPHAGRQSTLRLIDDICSSVSRPMFSSAPAPEGSATAARPQTSSRVISCEALPNVPGKSVTTVIVDFPPMAYSPAHRHPGSVTAIILDGTVRSQLAGTPVGDYKSGETFFEPPGTLHLFAENPDPVKPARLVAVFVAEENCGPLLLPP</sequence>
<reference evidence="2 3" key="1">
    <citation type="submission" date="2018-12" db="EMBL/GenBank/DDBJ databases">
        <title>The genome of Variovorax gossypii DSM 100435.</title>
        <authorList>
            <person name="Gao J."/>
            <person name="Sun J."/>
        </authorList>
    </citation>
    <scope>NUCLEOTIDE SEQUENCE [LARGE SCALE GENOMIC DNA]</scope>
    <source>
        <strain evidence="2 3">DSM 100435</strain>
    </source>
</reference>
<name>A0A431TT26_9BURK</name>
<dbReference type="InterPro" id="IPR014710">
    <property type="entry name" value="RmlC-like_jellyroll"/>
</dbReference>
<comment type="caution">
    <text evidence="2">The sequence shown here is derived from an EMBL/GenBank/DDBJ whole genome shotgun (WGS) entry which is preliminary data.</text>
</comment>
<dbReference type="Proteomes" id="UP000267418">
    <property type="component" value="Unassembled WGS sequence"/>
</dbReference>
<dbReference type="EMBL" id="RXOE01000001">
    <property type="protein sequence ID" value="RTQ37271.1"/>
    <property type="molecule type" value="Genomic_DNA"/>
</dbReference>
<dbReference type="AlphaFoldDB" id="A0A431TT26"/>
<protein>
    <submittedName>
        <fullName evidence="2">Cupin domain-containing protein</fullName>
    </submittedName>
</protein>
<dbReference type="RefSeq" id="WP_126469014.1">
    <property type="nucleotide sequence ID" value="NZ_RXOE01000001.1"/>
</dbReference>
<dbReference type="PANTHER" id="PTHR38599:SF1">
    <property type="entry name" value="CUPIN DOMAIN PROTEIN (AFU_ORTHOLOGUE AFUA_3G13620)"/>
    <property type="match status" value="1"/>
</dbReference>
<dbReference type="InterPro" id="IPR013096">
    <property type="entry name" value="Cupin_2"/>
</dbReference>
<keyword evidence="3" id="KW-1185">Reference proteome</keyword>
<organism evidence="2 3">
    <name type="scientific">Variovorax gossypii</name>
    <dbReference type="NCBI Taxonomy" id="1679495"/>
    <lineage>
        <taxon>Bacteria</taxon>
        <taxon>Pseudomonadati</taxon>
        <taxon>Pseudomonadota</taxon>
        <taxon>Betaproteobacteria</taxon>
        <taxon>Burkholderiales</taxon>
        <taxon>Comamonadaceae</taxon>
        <taxon>Variovorax</taxon>
    </lineage>
</organism>
<gene>
    <name evidence="2" type="ORF">EJP69_05955</name>
</gene>
<dbReference type="PANTHER" id="PTHR38599">
    <property type="entry name" value="CUPIN DOMAIN PROTEIN (AFU_ORTHOLOGUE AFUA_3G13620)"/>
    <property type="match status" value="1"/>
</dbReference>
<feature type="domain" description="Cupin type-2" evidence="1">
    <location>
        <begin position="92"/>
        <end position="163"/>
    </location>
</feature>
<evidence type="ECO:0000313" key="3">
    <source>
        <dbReference type="Proteomes" id="UP000267418"/>
    </source>
</evidence>
<dbReference type="SUPFAM" id="SSF51182">
    <property type="entry name" value="RmlC-like cupins"/>
    <property type="match status" value="1"/>
</dbReference>
<dbReference type="InterPro" id="IPR011051">
    <property type="entry name" value="RmlC_Cupin_sf"/>
</dbReference>
<dbReference type="Gene3D" id="2.60.120.10">
    <property type="entry name" value="Jelly Rolls"/>
    <property type="match status" value="1"/>
</dbReference>
<dbReference type="Pfam" id="PF07883">
    <property type="entry name" value="Cupin_2"/>
    <property type="match status" value="1"/>
</dbReference>
<proteinExistence type="predicted"/>
<dbReference type="CDD" id="cd02234">
    <property type="entry name" value="cupin_BLR7677-like"/>
    <property type="match status" value="1"/>
</dbReference>
<evidence type="ECO:0000259" key="1">
    <source>
        <dbReference type="Pfam" id="PF07883"/>
    </source>
</evidence>
<accession>A0A431TT26</accession>
<dbReference type="OrthoDB" id="9813436at2"/>
<evidence type="ECO:0000313" key="2">
    <source>
        <dbReference type="EMBL" id="RTQ37271.1"/>
    </source>
</evidence>